<proteinExistence type="predicted"/>
<name>A0AAV7RRC9_PLEWA</name>
<feature type="coiled-coil region" evidence="1">
    <location>
        <begin position="131"/>
        <end position="179"/>
    </location>
</feature>
<accession>A0AAV7RRC9</accession>
<gene>
    <name evidence="2" type="ORF">NDU88_006212</name>
</gene>
<sequence>MWTWPEESGALLKAWWDQPVPGGELRESGGAYSGLLAWPRDVLYRLDDWALLHWPIVDAWGLPPHSRSVLGKAPRTCEDGSSTAASVPGDLSHELSNVLCLILTTMQQNLTKIDGKIGSLLYRMDRMSDRIDKHADHLNMAERHLSDIEDERVTSEGAQKQLERDVAALLAKAEDLEGRSRHDRG</sequence>
<keyword evidence="3" id="KW-1185">Reference proteome</keyword>
<evidence type="ECO:0000313" key="3">
    <source>
        <dbReference type="Proteomes" id="UP001066276"/>
    </source>
</evidence>
<keyword evidence="1" id="KW-0175">Coiled coil</keyword>
<comment type="caution">
    <text evidence="2">The sequence shown here is derived from an EMBL/GenBank/DDBJ whole genome shotgun (WGS) entry which is preliminary data.</text>
</comment>
<dbReference type="Proteomes" id="UP001066276">
    <property type="component" value="Chromosome 5"/>
</dbReference>
<evidence type="ECO:0000256" key="1">
    <source>
        <dbReference type="SAM" id="Coils"/>
    </source>
</evidence>
<organism evidence="2 3">
    <name type="scientific">Pleurodeles waltl</name>
    <name type="common">Iberian ribbed newt</name>
    <dbReference type="NCBI Taxonomy" id="8319"/>
    <lineage>
        <taxon>Eukaryota</taxon>
        <taxon>Metazoa</taxon>
        <taxon>Chordata</taxon>
        <taxon>Craniata</taxon>
        <taxon>Vertebrata</taxon>
        <taxon>Euteleostomi</taxon>
        <taxon>Amphibia</taxon>
        <taxon>Batrachia</taxon>
        <taxon>Caudata</taxon>
        <taxon>Salamandroidea</taxon>
        <taxon>Salamandridae</taxon>
        <taxon>Pleurodelinae</taxon>
        <taxon>Pleurodeles</taxon>
    </lineage>
</organism>
<dbReference type="AlphaFoldDB" id="A0AAV7RRC9"/>
<protein>
    <submittedName>
        <fullName evidence="2">Uncharacterized protein</fullName>
    </submittedName>
</protein>
<evidence type="ECO:0000313" key="2">
    <source>
        <dbReference type="EMBL" id="KAJ1153453.1"/>
    </source>
</evidence>
<reference evidence="2" key="1">
    <citation type="journal article" date="2022" name="bioRxiv">
        <title>Sequencing and chromosome-scale assembly of the giantPleurodeles waltlgenome.</title>
        <authorList>
            <person name="Brown T."/>
            <person name="Elewa A."/>
            <person name="Iarovenko S."/>
            <person name="Subramanian E."/>
            <person name="Araus A.J."/>
            <person name="Petzold A."/>
            <person name="Susuki M."/>
            <person name="Suzuki K.-i.T."/>
            <person name="Hayashi T."/>
            <person name="Toyoda A."/>
            <person name="Oliveira C."/>
            <person name="Osipova E."/>
            <person name="Leigh N.D."/>
            <person name="Simon A."/>
            <person name="Yun M.H."/>
        </authorList>
    </citation>
    <scope>NUCLEOTIDE SEQUENCE</scope>
    <source>
        <strain evidence="2">20211129_DDA</strain>
        <tissue evidence="2">Liver</tissue>
    </source>
</reference>
<dbReference type="EMBL" id="JANPWB010000009">
    <property type="protein sequence ID" value="KAJ1153453.1"/>
    <property type="molecule type" value="Genomic_DNA"/>
</dbReference>